<protein>
    <submittedName>
        <fullName evidence="1">Uncharacterized protein</fullName>
    </submittedName>
</protein>
<reference evidence="2" key="1">
    <citation type="submission" date="2017-10" db="EMBL/GenBank/DDBJ databases">
        <authorList>
            <person name="Skurnik M."/>
        </authorList>
    </citation>
    <scope>NUCLEOTIDE SEQUENCE [LARGE SCALE GENOMIC DNA]</scope>
    <source>
        <strain evidence="2">fHe-Yen9-03</strain>
    </source>
</reference>
<accession>A0A2C9CY99</accession>
<gene>
    <name evidence="1" type="primary">g035</name>
</gene>
<sequence length="212" mass="24822">MEEQHTLHLEWNRRKNHAYRNHRGDGIDSPVLNPIKKNVYQSDFYNQLLHYGSQLINLSTSIMPHVHIDYGWIENRGRLYIPVANSCTFEIFTDDLGDAVILKNDFQKIFQLYLMNNHKHTIMYGNNFIGNNLIVLQCEHVNYAVDISIDTELSKAVKMETKKLPTKYSTSIVYGITDELLWLCNMNIIEYFSFIEDAIHSLSEECKIRGYL</sequence>
<dbReference type="EMBL" id="LT960552">
    <property type="protein sequence ID" value="SOK58843.1"/>
    <property type="molecule type" value="Genomic_DNA"/>
</dbReference>
<evidence type="ECO:0000313" key="2">
    <source>
        <dbReference type="Proteomes" id="UP000241364"/>
    </source>
</evidence>
<dbReference type="Proteomes" id="UP000241364">
    <property type="component" value="Chromosome i"/>
</dbReference>
<evidence type="ECO:0000313" key="1">
    <source>
        <dbReference type="EMBL" id="SOK58843.1"/>
    </source>
</evidence>
<organism evidence="1 2">
    <name type="scientific">Yersinia phage fHe-Yen9-03</name>
    <dbReference type="NCBI Taxonomy" id="2052743"/>
    <lineage>
        <taxon>Viruses</taxon>
        <taxon>Duplodnaviria</taxon>
        <taxon>Heunggongvirae</taxon>
        <taxon>Uroviricota</taxon>
        <taxon>Caudoviricetes</taxon>
        <taxon>Eneladusvirus</taxon>
        <taxon>Eneladusvirus Yen904</taxon>
    </lineage>
</organism>
<name>A0A2C9CY99_9CAUD</name>
<proteinExistence type="predicted"/>